<dbReference type="Proteomes" id="UP000594603">
    <property type="component" value="Plasmid p4"/>
</dbReference>
<keyword evidence="1" id="KW-0614">Plasmid</keyword>
<accession>A0ACD1BGL9</accession>
<dbReference type="EMBL" id="CP051758">
    <property type="protein sequence ID" value="QPJ86714.1"/>
    <property type="molecule type" value="Genomic_DNA"/>
</dbReference>
<proteinExistence type="predicted"/>
<organism evidence="1 2">
    <name type="scientific">Candidatus Sarcina troglodytae</name>
    <dbReference type="NCBI Taxonomy" id="2726954"/>
    <lineage>
        <taxon>Bacteria</taxon>
        <taxon>Bacillati</taxon>
        <taxon>Bacillota</taxon>
        <taxon>Clostridia</taxon>
        <taxon>Eubacteriales</taxon>
        <taxon>Clostridiaceae</taxon>
        <taxon>Sarcina</taxon>
    </lineage>
</organism>
<keyword evidence="2" id="KW-1185">Reference proteome</keyword>
<protein>
    <submittedName>
        <fullName evidence="1">Uncharacterized protein</fullName>
    </submittedName>
</protein>
<evidence type="ECO:0000313" key="1">
    <source>
        <dbReference type="EMBL" id="QPJ86714.1"/>
    </source>
</evidence>
<evidence type="ECO:0000313" key="2">
    <source>
        <dbReference type="Proteomes" id="UP000594603"/>
    </source>
</evidence>
<sequence length="49" mass="5821">MRILFCRKCYTLHNLFIIINVIQNGGGKMDNMVKYGLKITKDESRFRKI</sequence>
<reference evidence="1" key="1">
    <citation type="submission" date="2020-04" db="EMBL/GenBank/DDBJ databases">
        <title>A novel bacterium ('Candidatus Sarcina troglodytae' sp. nov.) linked to a protracted, uniformly lethal epizootic among sanctuary western chimpanzees (Pan troglodytes verus) in Sierra Leone.</title>
        <authorList>
            <person name="Owens L.A."/>
            <person name="Colitti B."/>
            <person name="Hirji I."/>
            <person name="Pizaro A."/>
            <person name="Jaffe J.E."/>
            <person name="Moittie S."/>
            <person name="Bishop-Lilly K.A."/>
            <person name="Estrella L.A."/>
            <person name="Voegtly L.J."/>
            <person name="Kuhn J.H."/>
            <person name="Suen G."/>
            <person name="Deblois C.L."/>
            <person name="Dunn C."/>
            <person name="Juan-Salles C."/>
            <person name="Goldberg T.L."/>
        </authorList>
    </citation>
    <scope>NUCLEOTIDE SEQUENCE</scope>
    <source>
        <strain evidence="1">JB2</strain>
    </source>
</reference>
<name>A0ACD1BGL9_9CLOT</name>
<geneLocation type="plasmid" evidence="1 2">
    <name>p4</name>
</geneLocation>
<gene>
    <name evidence="1" type="ORF">HH195_12135</name>
</gene>